<dbReference type="EMBL" id="SGJB01000005">
    <property type="protein sequence ID" value="TQQ84994.1"/>
    <property type="molecule type" value="Genomic_DNA"/>
</dbReference>
<feature type="domain" description="WYL" evidence="1">
    <location>
        <begin position="142"/>
        <end position="203"/>
    </location>
</feature>
<dbReference type="RefSeq" id="WP_142535599.1">
    <property type="nucleotide sequence ID" value="NZ_SGJB01000005.1"/>
</dbReference>
<dbReference type="PANTHER" id="PTHR34580:SF1">
    <property type="entry name" value="PROTEIN PAFC"/>
    <property type="match status" value="1"/>
</dbReference>
<evidence type="ECO:0000313" key="3">
    <source>
        <dbReference type="EMBL" id="TQQ84994.1"/>
    </source>
</evidence>
<comment type="caution">
    <text evidence="3">The sequence shown here is derived from an EMBL/GenBank/DDBJ whole genome shotgun (WGS) entry which is preliminary data.</text>
</comment>
<dbReference type="InterPro" id="IPR057727">
    <property type="entry name" value="WCX_dom"/>
</dbReference>
<name>A0A544QWC9_9FIRM</name>
<dbReference type="InterPro" id="IPR026881">
    <property type="entry name" value="WYL_dom"/>
</dbReference>
<gene>
    <name evidence="3" type="ORF">EXD82_03890</name>
</gene>
<sequence length="315" mass="36687">MGKVGSALKMMMMLQSRGKMKIKEIASELEISERQVQEYRNELEQAGVFINSQSGKYGGYSLGGNYRLSLPITSMDMSILDNVSEYLELSNNMYSKEYKSILDKIASKCNVKHTDDMGVDYFHIQSRGSISPEEERKRCFKISDAYITKRKLVIKYRSVNSDMTERTVHPYGLYTYNGDTYMVAFCEYRNEMRDFKICRIIDMDVTDEKYERDKKFDFSTYTKNSIGNYKGDEYDVHIIVKEPFATIVRERIITENQIITELENGSIDFRARIKGYPQIKSWILGMGSCVKVIEPEILKKEIIEEIDTLKNEYSK</sequence>
<organism evidence="3 4">
    <name type="scientific">Peptacetobacter hominis</name>
    <dbReference type="NCBI Taxonomy" id="2743610"/>
    <lineage>
        <taxon>Bacteria</taxon>
        <taxon>Bacillati</taxon>
        <taxon>Bacillota</taxon>
        <taxon>Clostridia</taxon>
        <taxon>Peptostreptococcales</taxon>
        <taxon>Peptostreptococcaceae</taxon>
        <taxon>Peptacetobacter</taxon>
    </lineage>
</organism>
<reference evidence="3 4" key="1">
    <citation type="submission" date="2019-02" db="EMBL/GenBank/DDBJ databases">
        <title>Peptostreptococcaceae bacterium ZHW00191 nov., a new bacterium isolated from the human gut.</title>
        <authorList>
            <person name="Zhou H.-W."/>
            <person name="Chen X.-J."/>
        </authorList>
    </citation>
    <scope>NUCLEOTIDE SEQUENCE [LARGE SCALE GENOMIC DNA]</scope>
    <source>
        <strain evidence="3 4">ZHW00191</strain>
    </source>
</reference>
<dbReference type="InterPro" id="IPR051534">
    <property type="entry name" value="CBASS_pafABC_assoc_protein"/>
</dbReference>
<keyword evidence="4" id="KW-1185">Reference proteome</keyword>
<dbReference type="OrthoDB" id="9815009at2"/>
<dbReference type="AlphaFoldDB" id="A0A544QWC9"/>
<evidence type="ECO:0000259" key="1">
    <source>
        <dbReference type="Pfam" id="PF13280"/>
    </source>
</evidence>
<accession>A0A544QWC9</accession>
<dbReference type="Pfam" id="PF13280">
    <property type="entry name" value="WYL"/>
    <property type="match status" value="1"/>
</dbReference>
<dbReference type="InterPro" id="IPR036390">
    <property type="entry name" value="WH_DNA-bd_sf"/>
</dbReference>
<dbReference type="Pfam" id="PF02082">
    <property type="entry name" value="Rrf2"/>
    <property type="match status" value="1"/>
</dbReference>
<evidence type="ECO:0000313" key="4">
    <source>
        <dbReference type="Proteomes" id="UP000317863"/>
    </source>
</evidence>
<dbReference type="Gene3D" id="1.10.10.10">
    <property type="entry name" value="Winged helix-like DNA-binding domain superfamily/Winged helix DNA-binding domain"/>
    <property type="match status" value="1"/>
</dbReference>
<feature type="domain" description="WCX" evidence="2">
    <location>
        <begin position="233"/>
        <end position="307"/>
    </location>
</feature>
<dbReference type="SUPFAM" id="SSF46785">
    <property type="entry name" value="Winged helix' DNA-binding domain"/>
    <property type="match status" value="1"/>
</dbReference>
<dbReference type="Proteomes" id="UP000317863">
    <property type="component" value="Unassembled WGS sequence"/>
</dbReference>
<dbReference type="InterPro" id="IPR036388">
    <property type="entry name" value="WH-like_DNA-bd_sf"/>
</dbReference>
<dbReference type="PROSITE" id="PS52050">
    <property type="entry name" value="WYL"/>
    <property type="match status" value="1"/>
</dbReference>
<protein>
    <submittedName>
        <fullName evidence="3">WYL domain-containing transcriptional regulator</fullName>
    </submittedName>
</protein>
<dbReference type="InterPro" id="IPR028349">
    <property type="entry name" value="PafC-like"/>
</dbReference>
<dbReference type="Pfam" id="PF25583">
    <property type="entry name" value="WCX"/>
    <property type="match status" value="1"/>
</dbReference>
<proteinExistence type="predicted"/>
<dbReference type="PIRSF" id="PIRSF016838">
    <property type="entry name" value="PafC"/>
    <property type="match status" value="1"/>
</dbReference>
<dbReference type="InterPro" id="IPR000944">
    <property type="entry name" value="Tscrpt_reg_Rrf2"/>
</dbReference>
<evidence type="ECO:0000259" key="2">
    <source>
        <dbReference type="Pfam" id="PF25583"/>
    </source>
</evidence>
<dbReference type="PANTHER" id="PTHR34580">
    <property type="match status" value="1"/>
</dbReference>